<evidence type="ECO:0000313" key="2">
    <source>
        <dbReference type="Proteomes" id="UP000269221"/>
    </source>
</evidence>
<dbReference type="EMBL" id="QRBI01000123">
    <property type="protein sequence ID" value="RMC05069.1"/>
    <property type="molecule type" value="Genomic_DNA"/>
</dbReference>
<protein>
    <submittedName>
        <fullName evidence="1">Uncharacterized protein</fullName>
    </submittedName>
</protein>
<reference evidence="1 2" key="1">
    <citation type="submission" date="2018-07" db="EMBL/GenBank/DDBJ databases">
        <title>A high quality draft genome assembly of the barn swallow (H. rustica rustica).</title>
        <authorList>
            <person name="Formenti G."/>
            <person name="Chiara M."/>
            <person name="Poveda L."/>
            <person name="Francoijs K.-J."/>
            <person name="Bonisoli-Alquati A."/>
            <person name="Canova L."/>
            <person name="Gianfranceschi L."/>
            <person name="Horner D.S."/>
            <person name="Saino N."/>
        </authorList>
    </citation>
    <scope>NUCLEOTIDE SEQUENCE [LARGE SCALE GENOMIC DNA]</scope>
    <source>
        <strain evidence="1">Chelidonia</strain>
        <tissue evidence="1">Blood</tissue>
    </source>
</reference>
<keyword evidence="2" id="KW-1185">Reference proteome</keyword>
<accession>A0A3M0JW46</accession>
<dbReference type="AlphaFoldDB" id="A0A3M0JW46"/>
<gene>
    <name evidence="1" type="ORF">DUI87_18250</name>
</gene>
<comment type="caution">
    <text evidence="1">The sequence shown here is derived from an EMBL/GenBank/DDBJ whole genome shotgun (WGS) entry which is preliminary data.</text>
</comment>
<sequence>MFFDLGAKGGGISKVYYVLSRFLITSCLTGPSPPLHSLYEHEVTVRLFTRFVLIEGDNLAIEQSTQNTFLSSFVYAMGDGGISILEVFKNRLDVALSVMV</sequence>
<evidence type="ECO:0000313" key="1">
    <source>
        <dbReference type="EMBL" id="RMC05069.1"/>
    </source>
</evidence>
<dbReference type="Proteomes" id="UP000269221">
    <property type="component" value="Unassembled WGS sequence"/>
</dbReference>
<name>A0A3M0JW46_HIRRU</name>
<organism evidence="1 2">
    <name type="scientific">Hirundo rustica rustica</name>
    <dbReference type="NCBI Taxonomy" id="333673"/>
    <lineage>
        <taxon>Eukaryota</taxon>
        <taxon>Metazoa</taxon>
        <taxon>Chordata</taxon>
        <taxon>Craniata</taxon>
        <taxon>Vertebrata</taxon>
        <taxon>Euteleostomi</taxon>
        <taxon>Archelosauria</taxon>
        <taxon>Archosauria</taxon>
        <taxon>Dinosauria</taxon>
        <taxon>Saurischia</taxon>
        <taxon>Theropoda</taxon>
        <taxon>Coelurosauria</taxon>
        <taxon>Aves</taxon>
        <taxon>Neognathae</taxon>
        <taxon>Neoaves</taxon>
        <taxon>Telluraves</taxon>
        <taxon>Australaves</taxon>
        <taxon>Passeriformes</taxon>
        <taxon>Sylvioidea</taxon>
        <taxon>Hirundinidae</taxon>
        <taxon>Hirundo</taxon>
    </lineage>
</organism>
<proteinExistence type="predicted"/>